<evidence type="ECO:0000313" key="3">
    <source>
        <dbReference type="Proteomes" id="UP000594638"/>
    </source>
</evidence>
<dbReference type="Proteomes" id="UP000594638">
    <property type="component" value="Unassembled WGS sequence"/>
</dbReference>
<keyword evidence="3" id="KW-1185">Reference proteome</keyword>
<dbReference type="AlphaFoldDB" id="A0A8S0PJU8"/>
<keyword evidence="2" id="KW-0645">Protease</keyword>
<name>A0A8S0PJU8_OLEEU</name>
<feature type="region of interest" description="Disordered" evidence="1">
    <location>
        <begin position="168"/>
        <end position="209"/>
    </location>
</feature>
<dbReference type="Gramene" id="OE9A059279T1">
    <property type="protein sequence ID" value="OE9A059279C1"/>
    <property type="gene ID" value="OE9A059279"/>
</dbReference>
<evidence type="ECO:0000256" key="1">
    <source>
        <dbReference type="SAM" id="MobiDB-lite"/>
    </source>
</evidence>
<dbReference type="EMBL" id="CACTIH010000091">
    <property type="protein sequence ID" value="CAA2953455.1"/>
    <property type="molecule type" value="Genomic_DNA"/>
</dbReference>
<proteinExistence type="predicted"/>
<comment type="caution">
    <text evidence="2">The sequence shown here is derived from an EMBL/GenBank/DDBJ whole genome shotgun (WGS) entry which is preliminary data.</text>
</comment>
<evidence type="ECO:0000313" key="2">
    <source>
        <dbReference type="EMBL" id="CAA2953455.1"/>
    </source>
</evidence>
<protein>
    <submittedName>
        <fullName evidence="2">Subtilisin-like protease</fullName>
    </submittedName>
</protein>
<reference evidence="2 3" key="1">
    <citation type="submission" date="2019-12" db="EMBL/GenBank/DDBJ databases">
        <authorList>
            <person name="Alioto T."/>
            <person name="Alioto T."/>
            <person name="Gomez Garrido J."/>
        </authorList>
    </citation>
    <scope>NUCLEOTIDE SEQUENCE [LARGE SCALE GENOMIC DNA]</scope>
</reference>
<dbReference type="GO" id="GO:0008233">
    <property type="term" value="F:peptidase activity"/>
    <property type="evidence" value="ECO:0007669"/>
    <property type="project" value="UniProtKB-KW"/>
</dbReference>
<keyword evidence="2" id="KW-0378">Hydrolase</keyword>
<feature type="compositionally biased region" description="Basic residues" evidence="1">
    <location>
        <begin position="200"/>
        <end position="209"/>
    </location>
</feature>
<accession>A0A8S0PJU8</accession>
<sequence length="209" mass="22179">MRLWTVKLEIEQHVTFECTRLCEFIAAQVASHPLTTTPRSAGAIFEPGPSGCSPQDVHGRDTDLLPTPIELGVDTGRSQPPVGAYSPPCTDGGELLVGTEDLPERADIAPCPDAEHEPLPTPLYDQEGVATEPSDAAAVSDAEIDGCNVTDGEGIVATVPVPVADVPVPAPVPEGGGRVSTTRRRSAWLRRPAPTTRTLYTRRGKTLKK</sequence>
<gene>
    <name evidence="2" type="ORF">OLEA9_A059279</name>
</gene>
<organism evidence="2 3">
    <name type="scientific">Olea europaea subsp. europaea</name>
    <dbReference type="NCBI Taxonomy" id="158383"/>
    <lineage>
        <taxon>Eukaryota</taxon>
        <taxon>Viridiplantae</taxon>
        <taxon>Streptophyta</taxon>
        <taxon>Embryophyta</taxon>
        <taxon>Tracheophyta</taxon>
        <taxon>Spermatophyta</taxon>
        <taxon>Magnoliopsida</taxon>
        <taxon>eudicotyledons</taxon>
        <taxon>Gunneridae</taxon>
        <taxon>Pentapetalae</taxon>
        <taxon>asterids</taxon>
        <taxon>lamiids</taxon>
        <taxon>Lamiales</taxon>
        <taxon>Oleaceae</taxon>
        <taxon>Oleeae</taxon>
        <taxon>Olea</taxon>
    </lineage>
</organism>
<dbReference type="GO" id="GO:0006508">
    <property type="term" value="P:proteolysis"/>
    <property type="evidence" value="ECO:0007669"/>
    <property type="project" value="UniProtKB-KW"/>
</dbReference>